<comment type="caution">
    <text evidence="6">The sequence shown here is derived from an EMBL/GenBank/DDBJ whole genome shotgun (WGS) entry which is preliminary data.</text>
</comment>
<dbReference type="AlphaFoldDB" id="A0A8H3DUN8"/>
<evidence type="ECO:0000256" key="1">
    <source>
        <dbReference type="ARBA" id="ARBA00022729"/>
    </source>
</evidence>
<dbReference type="Pfam" id="PF05426">
    <property type="entry name" value="Alginate_lyase"/>
    <property type="match status" value="1"/>
</dbReference>
<protein>
    <recommendedName>
        <fullName evidence="5">Alginate lyase domain-containing protein</fullName>
    </recommendedName>
</protein>
<evidence type="ECO:0000256" key="4">
    <source>
        <dbReference type="SAM" id="SignalP"/>
    </source>
</evidence>
<proteinExistence type="predicted"/>
<feature type="compositionally biased region" description="Low complexity" evidence="3">
    <location>
        <begin position="453"/>
        <end position="473"/>
    </location>
</feature>
<keyword evidence="1 4" id="KW-0732">Signal</keyword>
<name>A0A8H3DUN8_9AGAM</name>
<feature type="chain" id="PRO_5034395616" description="Alginate lyase domain-containing protein" evidence="4">
    <location>
        <begin position="22"/>
        <end position="613"/>
    </location>
</feature>
<dbReference type="InterPro" id="IPR008397">
    <property type="entry name" value="Alginate_lyase_dom"/>
</dbReference>
<dbReference type="EMBL" id="CAJNJQ010000277">
    <property type="protein sequence ID" value="CAE7067313.1"/>
    <property type="molecule type" value="Genomic_DNA"/>
</dbReference>
<feature type="domain" description="Alginate lyase" evidence="5">
    <location>
        <begin position="65"/>
        <end position="392"/>
    </location>
</feature>
<evidence type="ECO:0000256" key="2">
    <source>
        <dbReference type="ARBA" id="ARBA00023239"/>
    </source>
</evidence>
<dbReference type="InterPro" id="IPR008929">
    <property type="entry name" value="Chondroitin_lyas"/>
</dbReference>
<feature type="signal peptide" evidence="4">
    <location>
        <begin position="1"/>
        <end position="21"/>
    </location>
</feature>
<dbReference type="SUPFAM" id="SSF48230">
    <property type="entry name" value="Chondroitin AC/alginate lyase"/>
    <property type="match status" value="1"/>
</dbReference>
<dbReference type="GO" id="GO:0042597">
    <property type="term" value="C:periplasmic space"/>
    <property type="evidence" value="ECO:0007669"/>
    <property type="project" value="InterPro"/>
</dbReference>
<evidence type="ECO:0000313" key="6">
    <source>
        <dbReference type="EMBL" id="CAE7067313.1"/>
    </source>
</evidence>
<evidence type="ECO:0000313" key="7">
    <source>
        <dbReference type="Proteomes" id="UP000663827"/>
    </source>
</evidence>
<dbReference type="Proteomes" id="UP000663827">
    <property type="component" value="Unassembled WGS sequence"/>
</dbReference>
<dbReference type="Gene3D" id="1.50.10.100">
    <property type="entry name" value="Chondroitin AC/alginate lyase"/>
    <property type="match status" value="1"/>
</dbReference>
<reference evidence="6" key="1">
    <citation type="submission" date="2021-01" db="EMBL/GenBank/DDBJ databases">
        <authorList>
            <person name="Kaushik A."/>
        </authorList>
    </citation>
    <scope>NUCLEOTIDE SEQUENCE</scope>
    <source>
        <strain evidence="6">AG5</strain>
    </source>
</reference>
<feature type="region of interest" description="Disordered" evidence="3">
    <location>
        <begin position="450"/>
        <end position="475"/>
    </location>
</feature>
<accession>A0A8H3DUN8</accession>
<sequence>MKFSRFRLGFTLIGAPRLVLGLSSYANEFITPDFFLAKNWTDATQYARNAIVQGAAQIAGEGPWTVTSKKVMPPTNNTHDYLTTGQTVQTLGIRPPLLPNKVGAPKHSLSRLLVGRVWEPKLRARGHRIVQTSSLMPVLFKVWTTCEYVNRDGLFNPDVREVNDTGLFQAMSDSVFFNSMAWVITGDDTYASNAANEVKTWFVDSATAMTPNLNYAQVKRGPGVQIGQHTGVLDLKCMSKLVSGVLMLRNGSASAWTSDIDSGLRSWVTSYIGWLTTNDLALQEKASTNNHGSFYFNQLAALQVFVDDTAGAKKTVQEYFEGIYQNQISANGDQPLESARTRPYHYRAYNLAAMIVNARIGQYVGYEAWQLKTKNGTTIQDACNYAMTFTAAQSNETGYDAELYPNVAAVASIYGDPDDKYSNWLASRDTSFPGQPYFLWNQPLSNAGLSGVPSSSSNSSTPNTTGGSSGSSNYAGNRVETGKGLAWLSVTPEPQSPPHITLSTPSTEHIFTMSQLQQEWEPVGRAYATITNGCATIGDVCAVIGGANAVISEQMPRIMANNTAQVEAMLREMENRLAASITEGFTALRNEVAGVRDDLNDRIDTLTQAVQVK</sequence>
<organism evidence="6 7">
    <name type="scientific">Rhizoctonia solani</name>
    <dbReference type="NCBI Taxonomy" id="456999"/>
    <lineage>
        <taxon>Eukaryota</taxon>
        <taxon>Fungi</taxon>
        <taxon>Dikarya</taxon>
        <taxon>Basidiomycota</taxon>
        <taxon>Agaricomycotina</taxon>
        <taxon>Agaricomycetes</taxon>
        <taxon>Cantharellales</taxon>
        <taxon>Ceratobasidiaceae</taxon>
        <taxon>Rhizoctonia</taxon>
    </lineage>
</organism>
<dbReference type="GO" id="GO:0016829">
    <property type="term" value="F:lyase activity"/>
    <property type="evidence" value="ECO:0007669"/>
    <property type="project" value="UniProtKB-KW"/>
</dbReference>
<keyword evidence="2" id="KW-0456">Lyase</keyword>
<evidence type="ECO:0000259" key="5">
    <source>
        <dbReference type="Pfam" id="PF05426"/>
    </source>
</evidence>
<gene>
    <name evidence="6" type="ORF">RDB_LOCUS12693</name>
</gene>
<evidence type="ECO:0000256" key="3">
    <source>
        <dbReference type="SAM" id="MobiDB-lite"/>
    </source>
</evidence>